<dbReference type="SUPFAM" id="SSF54518">
    <property type="entry name" value="Tubby C-terminal domain-like"/>
    <property type="match status" value="1"/>
</dbReference>
<evidence type="ECO:0000313" key="3">
    <source>
        <dbReference type="Proteomes" id="UP001595969"/>
    </source>
</evidence>
<keyword evidence="3" id="KW-1185">Reference proteome</keyword>
<proteinExistence type="inferred from homology"/>
<evidence type="ECO:0000256" key="1">
    <source>
        <dbReference type="ARBA" id="ARBA00005437"/>
    </source>
</evidence>
<dbReference type="InterPro" id="IPR007612">
    <property type="entry name" value="LOR"/>
</dbReference>
<accession>A0ABV9MWA9</accession>
<organism evidence="2 3">
    <name type="scientific">Enterococcus lemanii</name>
    <dbReference type="NCBI Taxonomy" id="1159752"/>
    <lineage>
        <taxon>Bacteria</taxon>
        <taxon>Bacillati</taxon>
        <taxon>Bacillota</taxon>
        <taxon>Bacilli</taxon>
        <taxon>Lactobacillales</taxon>
        <taxon>Enterococcaceae</taxon>
        <taxon>Enterococcus</taxon>
    </lineage>
</organism>
<dbReference type="RefSeq" id="WP_204655085.1">
    <property type="nucleotide sequence ID" value="NZ_JAFBFD010000055.1"/>
</dbReference>
<name>A0ABV9MWA9_9ENTE</name>
<gene>
    <name evidence="2" type="ORF">ACFO5I_06680</name>
</gene>
<comment type="caution">
    <text evidence="2">The sequence shown here is derived from an EMBL/GenBank/DDBJ whole genome shotgun (WGS) entry which is preliminary data.</text>
</comment>
<comment type="similarity">
    <text evidence="1">Belongs to the LOR family.</text>
</comment>
<dbReference type="EMBL" id="JBHSGS010000038">
    <property type="protein sequence ID" value="MFC4719414.1"/>
    <property type="molecule type" value="Genomic_DNA"/>
</dbReference>
<reference evidence="3" key="1">
    <citation type="journal article" date="2019" name="Int. J. Syst. Evol. Microbiol.">
        <title>The Global Catalogue of Microorganisms (GCM) 10K type strain sequencing project: providing services to taxonomists for standard genome sequencing and annotation.</title>
        <authorList>
            <consortium name="The Broad Institute Genomics Platform"/>
            <consortium name="The Broad Institute Genome Sequencing Center for Infectious Disease"/>
            <person name="Wu L."/>
            <person name="Ma J."/>
        </authorList>
    </citation>
    <scope>NUCLEOTIDE SEQUENCE [LARGE SCALE GENOMIC DNA]</scope>
    <source>
        <strain evidence="3">CGMCC 1.19032</strain>
    </source>
</reference>
<evidence type="ECO:0000313" key="2">
    <source>
        <dbReference type="EMBL" id="MFC4719414.1"/>
    </source>
</evidence>
<dbReference type="Pfam" id="PF04525">
    <property type="entry name" value="LOR"/>
    <property type="match status" value="1"/>
</dbReference>
<dbReference type="InterPro" id="IPR038595">
    <property type="entry name" value="LOR_sf"/>
</dbReference>
<dbReference type="Proteomes" id="UP001595969">
    <property type="component" value="Unassembled WGS sequence"/>
</dbReference>
<protein>
    <submittedName>
        <fullName evidence="2">LURP-one-related/scramblase family protein</fullName>
    </submittedName>
</protein>
<dbReference type="InterPro" id="IPR025659">
    <property type="entry name" value="Tubby-like_C"/>
</dbReference>
<dbReference type="Gene3D" id="2.40.160.200">
    <property type="entry name" value="LURP1-related"/>
    <property type="match status" value="1"/>
</dbReference>
<sequence>MRKLYIKQKLFSIGEKFHIYDENERPQYYVEGSFFKIPKTFTIYNQYQIEVATITKKVWSFLPKFYVDIRNSPQIMIEKDFTFFKASYQISAQGIEVAGNWWDMDFEVLRFGRPIAKIHKKWLSWGDTYEVEIYNEDFEETIVALVIAIDCVKADQGSSSNASVNMNS</sequence>